<evidence type="ECO:0000256" key="3">
    <source>
        <dbReference type="ARBA" id="ARBA00022729"/>
    </source>
</evidence>
<reference evidence="6" key="2">
    <citation type="journal article" date="2021" name="PeerJ">
        <title>Extensive microbial diversity within the chicken gut microbiome revealed by metagenomics and culture.</title>
        <authorList>
            <person name="Gilroy R."/>
            <person name="Ravi A."/>
            <person name="Getino M."/>
            <person name="Pursley I."/>
            <person name="Horton D.L."/>
            <person name="Alikhan N.F."/>
            <person name="Baker D."/>
            <person name="Gharbi K."/>
            <person name="Hall N."/>
            <person name="Watson M."/>
            <person name="Adriaenssens E.M."/>
            <person name="Foster-Nyarko E."/>
            <person name="Jarju S."/>
            <person name="Secka A."/>
            <person name="Antonio M."/>
            <person name="Oren A."/>
            <person name="Chaudhuri R.R."/>
            <person name="La Ragione R."/>
            <person name="Hildebrand F."/>
            <person name="Pallen M.J."/>
        </authorList>
    </citation>
    <scope>NUCLEOTIDE SEQUENCE</scope>
    <source>
        <strain evidence="6">ChiSjej6B24-2974</strain>
    </source>
</reference>
<dbReference type="PANTHER" id="PTHR30290">
    <property type="entry name" value="PERIPLASMIC BINDING COMPONENT OF ABC TRANSPORTER"/>
    <property type="match status" value="1"/>
</dbReference>
<dbReference type="InterPro" id="IPR030678">
    <property type="entry name" value="Peptide/Ni-bd"/>
</dbReference>
<dbReference type="CDD" id="cd00995">
    <property type="entry name" value="PBP2_NikA_DppA_OppA_like"/>
    <property type="match status" value="1"/>
</dbReference>
<dbReference type="GO" id="GO:1904680">
    <property type="term" value="F:peptide transmembrane transporter activity"/>
    <property type="evidence" value="ECO:0007669"/>
    <property type="project" value="TreeGrafter"/>
</dbReference>
<dbReference type="GO" id="GO:0015833">
    <property type="term" value="P:peptide transport"/>
    <property type="evidence" value="ECO:0007669"/>
    <property type="project" value="TreeGrafter"/>
</dbReference>
<dbReference type="InterPro" id="IPR039424">
    <property type="entry name" value="SBP_5"/>
</dbReference>
<dbReference type="SUPFAM" id="SSF53850">
    <property type="entry name" value="Periplasmic binding protein-like II"/>
    <property type="match status" value="1"/>
</dbReference>
<accession>A0A9D0ZL79</accession>
<dbReference type="InterPro" id="IPR000914">
    <property type="entry name" value="SBP_5_dom"/>
</dbReference>
<evidence type="ECO:0000313" key="7">
    <source>
        <dbReference type="Proteomes" id="UP000824260"/>
    </source>
</evidence>
<evidence type="ECO:0000256" key="2">
    <source>
        <dbReference type="ARBA" id="ARBA00022448"/>
    </source>
</evidence>
<dbReference type="Proteomes" id="UP000824260">
    <property type="component" value="Unassembled WGS sequence"/>
</dbReference>
<evidence type="ECO:0000256" key="1">
    <source>
        <dbReference type="ARBA" id="ARBA00005695"/>
    </source>
</evidence>
<keyword evidence="2" id="KW-0813">Transport</keyword>
<dbReference type="GO" id="GO:0042597">
    <property type="term" value="C:periplasmic space"/>
    <property type="evidence" value="ECO:0007669"/>
    <property type="project" value="UniProtKB-ARBA"/>
</dbReference>
<comment type="caution">
    <text evidence="6">The sequence shown here is derived from an EMBL/GenBank/DDBJ whole genome shotgun (WGS) entry which is preliminary data.</text>
</comment>
<protein>
    <submittedName>
        <fullName evidence="6">ABC transporter substrate-binding protein</fullName>
    </submittedName>
</protein>
<feature type="domain" description="Solute-binding protein family 5" evidence="5">
    <location>
        <begin position="76"/>
        <end position="424"/>
    </location>
</feature>
<dbReference type="PIRSF" id="PIRSF002741">
    <property type="entry name" value="MppA"/>
    <property type="match status" value="1"/>
</dbReference>
<gene>
    <name evidence="6" type="ORF">IAA52_04355</name>
</gene>
<evidence type="ECO:0000259" key="5">
    <source>
        <dbReference type="Pfam" id="PF00496"/>
    </source>
</evidence>
<proteinExistence type="inferred from homology"/>
<evidence type="ECO:0000256" key="4">
    <source>
        <dbReference type="SAM" id="SignalP"/>
    </source>
</evidence>
<dbReference type="EMBL" id="DVFZ01000045">
    <property type="protein sequence ID" value="HIQ82314.1"/>
    <property type="molecule type" value="Genomic_DNA"/>
</dbReference>
<feature type="chain" id="PRO_5038606347" evidence="4">
    <location>
        <begin position="28"/>
        <end position="503"/>
    </location>
</feature>
<keyword evidence="3 4" id="KW-0732">Signal</keyword>
<dbReference type="AlphaFoldDB" id="A0A9D0ZL79"/>
<feature type="signal peptide" evidence="4">
    <location>
        <begin position="1"/>
        <end position="27"/>
    </location>
</feature>
<name>A0A9D0ZL79_9FIRM</name>
<dbReference type="Pfam" id="PF00496">
    <property type="entry name" value="SBP_bac_5"/>
    <property type="match status" value="1"/>
</dbReference>
<comment type="similarity">
    <text evidence="1">Belongs to the bacterial solute-binding protein 5 family.</text>
</comment>
<dbReference type="Gene3D" id="3.40.190.10">
    <property type="entry name" value="Periplasmic binding protein-like II"/>
    <property type="match status" value="1"/>
</dbReference>
<organism evidence="6 7">
    <name type="scientific">Candidatus Pullichristensenella stercorigallinarum</name>
    <dbReference type="NCBI Taxonomy" id="2840909"/>
    <lineage>
        <taxon>Bacteria</taxon>
        <taxon>Bacillati</taxon>
        <taxon>Bacillota</taxon>
        <taxon>Clostridia</taxon>
        <taxon>Candidatus Pullichristensenella</taxon>
    </lineage>
</organism>
<dbReference type="GO" id="GO:0043190">
    <property type="term" value="C:ATP-binding cassette (ABC) transporter complex"/>
    <property type="evidence" value="ECO:0007669"/>
    <property type="project" value="InterPro"/>
</dbReference>
<reference evidence="6" key="1">
    <citation type="submission" date="2020-10" db="EMBL/GenBank/DDBJ databases">
        <authorList>
            <person name="Gilroy R."/>
        </authorList>
    </citation>
    <scope>NUCLEOTIDE SEQUENCE</scope>
    <source>
        <strain evidence="6">ChiSjej6B24-2974</strain>
    </source>
</reference>
<dbReference type="Gene3D" id="3.90.76.10">
    <property type="entry name" value="Dipeptide-binding Protein, Domain 1"/>
    <property type="match status" value="1"/>
</dbReference>
<sequence>MSRMKSLAAMLLALAMLLGVAAVPALAEETRDDIVIALWSEPSTLCGGLAASTSVNMVSRQIFDTLIAKGDEAGTYEPCLATEWTWENDNTDLMFTLRDDVTFHNGEPMTTEDVAFSYNTIINAGYADTATSAMDSMEVVDDTHVVLHFDFEYGPALECVSSDYMVIFPQAAYEESADFGRNPIGTGAYQFVEWLTGDRIVLTANENYFQGEPSIHDVTFRILTDTSVATLALQNGEIDVHTMIPQADVPNVQADPNLQYDEVLGNSTTWIIFNFDGIFADENLRLAVAHAIDKEGVMIGAIEGNGEVAQAIYANFVPGYDFDYEGPAYDPELSRQLLAEAGYPDGLDLTVRACSNIQYSRPLEIVQAYLADVGINLSIELMESNAWFEDVFKGGDFDINLVTFSMGMADLEELYALYRGGQSQNYGHMDDPDVNAAYDANHTSIDEEVRLEAFRTVQHVMGDRALTVPLYTAMNGIGANANLRGIKADQMGIYRVADWSWAA</sequence>
<dbReference type="Gene3D" id="3.10.105.10">
    <property type="entry name" value="Dipeptide-binding Protein, Domain 3"/>
    <property type="match status" value="1"/>
</dbReference>
<dbReference type="PANTHER" id="PTHR30290:SF9">
    <property type="entry name" value="OLIGOPEPTIDE-BINDING PROTEIN APPA"/>
    <property type="match status" value="1"/>
</dbReference>
<evidence type="ECO:0000313" key="6">
    <source>
        <dbReference type="EMBL" id="HIQ82314.1"/>
    </source>
</evidence>